<dbReference type="OrthoDB" id="9781757at2"/>
<gene>
    <name evidence="2" type="ORF">CBI38_32865</name>
</gene>
<protein>
    <recommendedName>
        <fullName evidence="1">Limonene-1,2-epoxide hydrolase domain-containing protein</fullName>
    </recommendedName>
</protein>
<geneLocation type="plasmid" evidence="3">
    <name>prb98</name>
</geneLocation>
<dbReference type="InterPro" id="IPR013100">
    <property type="entry name" value="LEH"/>
</dbReference>
<dbReference type="AlphaFoldDB" id="A0A2S2C5Z6"/>
<reference evidence="2 3" key="1">
    <citation type="submission" date="2017-05" db="EMBL/GenBank/DDBJ databases">
        <title>Isolation of Rhodococcus sp. S2-17 biodegrading of BP-3.</title>
        <authorList>
            <person name="Lee Y."/>
            <person name="Kim K.H."/>
            <person name="Chun B.H."/>
            <person name="Jung H.S."/>
            <person name="Jeon C.O."/>
        </authorList>
    </citation>
    <scope>NUCLEOTIDE SEQUENCE [LARGE SCALE GENOMIC DNA]</scope>
    <source>
        <strain evidence="2 3">S2-17</strain>
        <plasmid evidence="3">prb98</plasmid>
    </source>
</reference>
<organism evidence="2 3">
    <name type="scientific">Rhodococcus oxybenzonivorans</name>
    <dbReference type="NCBI Taxonomy" id="1990687"/>
    <lineage>
        <taxon>Bacteria</taxon>
        <taxon>Bacillati</taxon>
        <taxon>Actinomycetota</taxon>
        <taxon>Actinomycetes</taxon>
        <taxon>Mycobacteriales</taxon>
        <taxon>Nocardiaceae</taxon>
        <taxon>Rhodococcus</taxon>
    </lineage>
</organism>
<evidence type="ECO:0000259" key="1">
    <source>
        <dbReference type="Pfam" id="PF07858"/>
    </source>
</evidence>
<evidence type="ECO:0000313" key="2">
    <source>
        <dbReference type="EMBL" id="AWK76262.1"/>
    </source>
</evidence>
<dbReference type="EMBL" id="CP021355">
    <property type="protein sequence ID" value="AWK76262.1"/>
    <property type="molecule type" value="Genomic_DNA"/>
</dbReference>
<sequence>MHGYIDHIVPDRLTGRAGAIHNISRISTKDETMADVLKNVALDLFNSWRVSYDEALKGFDRTFAADNVWVNEPLMTTHGPEGAKEIWRLCKEMQGLETLHVDIHHIWENGRFVIIERVDKVYRADGTLVHGFPLVGVMRFNDDDKIEHWTEYFDAGAVHDSGLTLSSKDAKSS</sequence>
<evidence type="ECO:0000313" key="3">
    <source>
        <dbReference type="Proteomes" id="UP000245711"/>
    </source>
</evidence>
<dbReference type="KEGG" id="roz:CBI38_32865"/>
<feature type="domain" description="Limonene-1,2-epoxide hydrolase" evidence="1">
    <location>
        <begin position="58"/>
        <end position="156"/>
    </location>
</feature>
<dbReference type="SUPFAM" id="SSF54427">
    <property type="entry name" value="NTF2-like"/>
    <property type="match status" value="1"/>
</dbReference>
<dbReference type="InterPro" id="IPR032710">
    <property type="entry name" value="NTF2-like_dom_sf"/>
</dbReference>
<name>A0A2S2C5Z6_9NOCA</name>
<dbReference type="Pfam" id="PF07858">
    <property type="entry name" value="LEH"/>
    <property type="match status" value="1"/>
</dbReference>
<keyword evidence="3" id="KW-1185">Reference proteome</keyword>
<proteinExistence type="predicted"/>
<accession>A0A2S2C5Z6</accession>
<dbReference type="Proteomes" id="UP000245711">
    <property type="component" value="Plasmid pRB98"/>
</dbReference>
<keyword evidence="2" id="KW-0614">Plasmid</keyword>
<dbReference type="Gene3D" id="3.10.450.50">
    <property type="match status" value="1"/>
</dbReference>